<sequence>MRDPVENRKTGVPPREPTVMDSRLHFVLRRPELCRRGLSCPSEDGVEENRAGAVSLVPFLHIDRYIDSVFDANDGGAHHVNGRYYLIGDPSRKKSISTMVDMSGSAIPVEELPNHNNNNHPPPTSNEEDALRLYLGDLLEGLQRSQNYAK</sequence>
<dbReference type="EMBL" id="LR877149">
    <property type="protein sequence ID" value="CAD2215697.1"/>
    <property type="molecule type" value="Genomic_DNA"/>
</dbReference>
<dbReference type="VEuPathDB" id="TriTrypDB:ADEAN_000315200"/>
<protein>
    <submittedName>
        <fullName evidence="2">Uncharacterized protein</fullName>
    </submittedName>
</protein>
<dbReference type="Proteomes" id="UP000515908">
    <property type="component" value="Chromosome 05"/>
</dbReference>
<evidence type="ECO:0000313" key="3">
    <source>
        <dbReference type="Proteomes" id="UP000515908"/>
    </source>
</evidence>
<evidence type="ECO:0000256" key="1">
    <source>
        <dbReference type="SAM" id="MobiDB-lite"/>
    </source>
</evidence>
<reference evidence="2 3" key="1">
    <citation type="submission" date="2020-08" db="EMBL/GenBank/DDBJ databases">
        <authorList>
            <person name="Newling K."/>
            <person name="Davey J."/>
            <person name="Forrester S."/>
        </authorList>
    </citation>
    <scope>NUCLEOTIDE SEQUENCE [LARGE SCALE GENOMIC DNA]</scope>
    <source>
        <strain evidence="3">Crithidia deanei Carvalho (ATCC PRA-265)</strain>
    </source>
</reference>
<proteinExistence type="predicted"/>
<organism evidence="2 3">
    <name type="scientific">Angomonas deanei</name>
    <dbReference type="NCBI Taxonomy" id="59799"/>
    <lineage>
        <taxon>Eukaryota</taxon>
        <taxon>Discoba</taxon>
        <taxon>Euglenozoa</taxon>
        <taxon>Kinetoplastea</taxon>
        <taxon>Metakinetoplastina</taxon>
        <taxon>Trypanosomatida</taxon>
        <taxon>Trypanosomatidae</taxon>
        <taxon>Strigomonadinae</taxon>
        <taxon>Angomonas</taxon>
    </lineage>
</organism>
<keyword evidence="3" id="KW-1185">Reference proteome</keyword>
<evidence type="ECO:0000313" key="2">
    <source>
        <dbReference type="EMBL" id="CAD2215697.1"/>
    </source>
</evidence>
<name>A0A7G2CA02_9TRYP</name>
<dbReference type="AlphaFoldDB" id="A0A7G2CA02"/>
<accession>A0A7G2CA02</accession>
<feature type="region of interest" description="Disordered" evidence="1">
    <location>
        <begin position="107"/>
        <end position="128"/>
    </location>
</feature>
<gene>
    <name evidence="2" type="ORF">ADEAN_000315200</name>
</gene>